<sequence length="612" mass="66764">MDEAALRAMMPISFGKRRAQQARWAAASATNADANASVNAEGLAAVGQDKEENDLSCSVLGKRVAGTDEADADADQDDGLTPEERAANREAERQENERRAKGIASDDSDDSDDQDSDDDQIGPPLPPRTSSSRIPPRSMPPITQTATLSGIHAKTLSALAVDASGSRFALGSYDSYLSLYDFGGMTSSLEPFRHFEPTHETYPIVDLSFNTNSSHLLVISATREAKVFTRDAAEIGTCRKGDPYLRDMRRTSGHVSALTCGMFDSHELAKFYTGASDGTVRIWSEESMHRAQHDMIVLKSKSRGTRTKVTAIACERERIWASGEDGALRMWDLRENLNGRPRHCVDAAHEPDSWTSCIATSGETVVTRGGDATVKVWDARKPTRPVVERADLANASAHTGVILDPFNSRSLITGVSDRVQARRNGGHDDLVSADDRTDSSIVVLDVLDLSTLCTHTTSSTPVRLHWSSHTDQLFATHRNGSLSILYNPTRSTNGITLALARRAHSRPQSPTADSYAIATHTTSTAPSESAKRRRLARARQDPHQTLLPQPPLHGPGKAGRIGAGVQQSSVQNLYRNPDDLNIDPREALLKYANRTAHTEHHLDPHHQYNPPP</sequence>
<evidence type="ECO:0000256" key="2">
    <source>
        <dbReference type="ARBA" id="ARBA00022737"/>
    </source>
</evidence>
<feature type="compositionally biased region" description="Acidic residues" evidence="4">
    <location>
        <begin position="68"/>
        <end position="81"/>
    </location>
</feature>
<dbReference type="InterPro" id="IPR001680">
    <property type="entry name" value="WD40_rpt"/>
</dbReference>
<dbReference type="Pfam" id="PF00400">
    <property type="entry name" value="WD40"/>
    <property type="match status" value="1"/>
</dbReference>
<dbReference type="STRING" id="237631.A0A0D1E6H7"/>
<feature type="region of interest" description="Disordered" evidence="4">
    <location>
        <begin position="59"/>
        <end position="143"/>
    </location>
</feature>
<proteinExistence type="predicted"/>
<evidence type="ECO:0000313" key="6">
    <source>
        <dbReference type="Proteomes" id="UP000000561"/>
    </source>
</evidence>
<dbReference type="OrthoDB" id="10264376at2759"/>
<reference evidence="5 6" key="1">
    <citation type="journal article" date="2006" name="Nature">
        <title>Insights from the genome of the biotrophic fungal plant pathogen Ustilago maydis.</title>
        <authorList>
            <person name="Kamper J."/>
            <person name="Kahmann R."/>
            <person name="Bolker M."/>
            <person name="Ma L.J."/>
            <person name="Brefort T."/>
            <person name="Saville B.J."/>
            <person name="Banuett F."/>
            <person name="Kronstad J.W."/>
            <person name="Gold S.E."/>
            <person name="Muller O."/>
            <person name="Perlin M.H."/>
            <person name="Wosten H.A."/>
            <person name="de Vries R."/>
            <person name="Ruiz-Herrera J."/>
            <person name="Reynaga-Pena C.G."/>
            <person name="Snetselaar K."/>
            <person name="McCann M."/>
            <person name="Perez-Martin J."/>
            <person name="Feldbrugge M."/>
            <person name="Basse C.W."/>
            <person name="Steinberg G."/>
            <person name="Ibeas J.I."/>
            <person name="Holloman W."/>
            <person name="Guzman P."/>
            <person name="Farman M."/>
            <person name="Stajich J.E."/>
            <person name="Sentandreu R."/>
            <person name="Gonzalez-Prieto J.M."/>
            <person name="Kennell J.C."/>
            <person name="Molina L."/>
            <person name="Schirawski J."/>
            <person name="Mendoza-Mendoza A."/>
            <person name="Greilinger D."/>
            <person name="Munch K."/>
            <person name="Rossel N."/>
            <person name="Scherer M."/>
            <person name="Vranes M."/>
            <person name="Ladendorf O."/>
            <person name="Vincon V."/>
            <person name="Fuchs U."/>
            <person name="Sandrock B."/>
            <person name="Meng S."/>
            <person name="Ho E.C."/>
            <person name="Cahill M.J."/>
            <person name="Boyce K.J."/>
            <person name="Klose J."/>
            <person name="Klosterman S.J."/>
            <person name="Deelstra H.J."/>
            <person name="Ortiz-Castellanos L."/>
            <person name="Li W."/>
            <person name="Sanchez-Alonso P."/>
            <person name="Schreier P.H."/>
            <person name="Hauser-Hahn I."/>
            <person name="Vaupel M."/>
            <person name="Koopmann E."/>
            <person name="Friedrich G."/>
            <person name="Voss H."/>
            <person name="Schluter T."/>
            <person name="Margolis J."/>
            <person name="Platt D."/>
            <person name="Swimmer C."/>
            <person name="Gnirke A."/>
            <person name="Chen F."/>
            <person name="Vysotskaia V."/>
            <person name="Mannhaupt G."/>
            <person name="Guldener U."/>
            <person name="Munsterkotter M."/>
            <person name="Haase D."/>
            <person name="Oesterheld M."/>
            <person name="Mewes H.W."/>
            <person name="Mauceli E.W."/>
            <person name="DeCaprio D."/>
            <person name="Wade C.M."/>
            <person name="Butler J."/>
            <person name="Young S."/>
            <person name="Jaffe D.B."/>
            <person name="Calvo S."/>
            <person name="Nusbaum C."/>
            <person name="Galagan J."/>
            <person name="Birren B.W."/>
        </authorList>
    </citation>
    <scope>NUCLEOTIDE SEQUENCE [LARGE SCALE GENOMIC DNA]</scope>
    <source>
        <strain evidence="6">DSM 14603 / FGSC 9021 / UM521</strain>
    </source>
</reference>
<dbReference type="EMBL" id="CM003144">
    <property type="protein sequence ID" value="KIS69970.1"/>
    <property type="molecule type" value="Genomic_DNA"/>
</dbReference>
<evidence type="ECO:0000256" key="3">
    <source>
        <dbReference type="PROSITE-ProRule" id="PRU00221"/>
    </source>
</evidence>
<dbReference type="SUPFAM" id="SSF50978">
    <property type="entry name" value="WD40 repeat-like"/>
    <property type="match status" value="1"/>
</dbReference>
<dbReference type="RefSeq" id="XP_011388761.1">
    <property type="nucleotide sequence ID" value="XM_011390459.1"/>
</dbReference>
<accession>A0A0D1E6H7</accession>
<gene>
    <name evidence="5" type="ORF">UMAG_02482</name>
</gene>
<evidence type="ECO:0000313" key="5">
    <source>
        <dbReference type="EMBL" id="KIS69970.1"/>
    </source>
</evidence>
<dbReference type="eggNOG" id="KOG0772">
    <property type="taxonomic scope" value="Eukaryota"/>
</dbReference>
<dbReference type="Gene3D" id="2.130.10.10">
    <property type="entry name" value="YVTN repeat-like/Quinoprotein amine dehydrogenase"/>
    <property type="match status" value="2"/>
</dbReference>
<dbReference type="PANTHER" id="PTHR16017">
    <property type="entry name" value="GASTRULATION DEFECTIVE PROTEIN 1-RELATED"/>
    <property type="match status" value="1"/>
</dbReference>
<dbReference type="KEGG" id="uma:UMAG_02482"/>
<feature type="repeat" description="WD" evidence="3">
    <location>
        <begin position="251"/>
        <end position="293"/>
    </location>
</feature>
<protein>
    <submittedName>
        <fullName evidence="5">Uncharacterized protein</fullName>
    </submittedName>
</protein>
<feature type="region of interest" description="Disordered" evidence="4">
    <location>
        <begin position="503"/>
        <end position="566"/>
    </location>
</feature>
<dbReference type="Proteomes" id="UP000000561">
    <property type="component" value="Chromosome 5"/>
</dbReference>
<dbReference type="GeneID" id="23563219"/>
<keyword evidence="2" id="KW-0677">Repeat</keyword>
<feature type="compositionally biased region" description="Acidic residues" evidence="4">
    <location>
        <begin position="106"/>
        <end position="120"/>
    </location>
</feature>
<dbReference type="FunCoup" id="A0A0D1E6H7">
    <property type="interactions" value="772"/>
</dbReference>
<dbReference type="PROSITE" id="PS50082">
    <property type="entry name" value="WD_REPEATS_2"/>
    <property type="match status" value="1"/>
</dbReference>
<dbReference type="OMA" id="KGDQYIT"/>
<dbReference type="GO" id="GO:0005634">
    <property type="term" value="C:nucleus"/>
    <property type="evidence" value="ECO:0000318"/>
    <property type="project" value="GO_Central"/>
</dbReference>
<keyword evidence="1 3" id="KW-0853">WD repeat</keyword>
<organism evidence="5 6">
    <name type="scientific">Mycosarcoma maydis</name>
    <name type="common">Corn smut fungus</name>
    <name type="synonym">Ustilago maydis</name>
    <dbReference type="NCBI Taxonomy" id="5270"/>
    <lineage>
        <taxon>Eukaryota</taxon>
        <taxon>Fungi</taxon>
        <taxon>Dikarya</taxon>
        <taxon>Basidiomycota</taxon>
        <taxon>Ustilaginomycotina</taxon>
        <taxon>Ustilaginomycetes</taxon>
        <taxon>Ustilaginales</taxon>
        <taxon>Ustilaginaceae</taxon>
        <taxon>Mycosarcoma</taxon>
    </lineage>
</organism>
<dbReference type="SMART" id="SM00320">
    <property type="entry name" value="WD40"/>
    <property type="match status" value="5"/>
</dbReference>
<dbReference type="InterPro" id="IPR036322">
    <property type="entry name" value="WD40_repeat_dom_sf"/>
</dbReference>
<dbReference type="InterPro" id="IPR015943">
    <property type="entry name" value="WD40/YVTN_repeat-like_dom_sf"/>
</dbReference>
<keyword evidence="6" id="KW-1185">Reference proteome</keyword>
<dbReference type="GO" id="GO:0035861">
    <property type="term" value="C:site of double-strand break"/>
    <property type="evidence" value="ECO:0000318"/>
    <property type="project" value="GO_Central"/>
</dbReference>
<dbReference type="InParanoid" id="A0A0D1E6H7"/>
<dbReference type="VEuPathDB" id="FungiDB:UMAG_02482"/>
<evidence type="ECO:0000256" key="4">
    <source>
        <dbReference type="SAM" id="MobiDB-lite"/>
    </source>
</evidence>
<dbReference type="PANTHER" id="PTHR16017:SF0">
    <property type="entry name" value="WD REPEAT-CONTAINING PROTEIN 70"/>
    <property type="match status" value="1"/>
</dbReference>
<dbReference type="AlphaFoldDB" id="A0A0D1E6H7"/>
<dbReference type="InterPro" id="IPR051858">
    <property type="entry name" value="WD_repeat_GAD-1"/>
</dbReference>
<name>A0A0D1E6H7_MYCMD</name>
<evidence type="ECO:0000256" key="1">
    <source>
        <dbReference type="ARBA" id="ARBA00022574"/>
    </source>
</evidence>
<feature type="compositionally biased region" description="Basic and acidic residues" evidence="4">
    <location>
        <begin position="82"/>
        <end position="100"/>
    </location>
</feature>